<organism evidence="2 3">
    <name type="scientific">Branchiostoma lanceolatum</name>
    <name type="common">Common lancelet</name>
    <name type="synonym">Amphioxus lanceolatum</name>
    <dbReference type="NCBI Taxonomy" id="7740"/>
    <lineage>
        <taxon>Eukaryota</taxon>
        <taxon>Metazoa</taxon>
        <taxon>Chordata</taxon>
        <taxon>Cephalochordata</taxon>
        <taxon>Leptocardii</taxon>
        <taxon>Amphioxiformes</taxon>
        <taxon>Branchiostomatidae</taxon>
        <taxon>Branchiostoma</taxon>
    </lineage>
</organism>
<dbReference type="Gene3D" id="3.40.50.2300">
    <property type="match status" value="1"/>
</dbReference>
<dbReference type="AlphaFoldDB" id="A0A8K0E601"/>
<reference evidence="2" key="1">
    <citation type="submission" date="2022-01" db="EMBL/GenBank/DDBJ databases">
        <authorList>
            <person name="Braso-Vives M."/>
        </authorList>
    </citation>
    <scope>NUCLEOTIDE SEQUENCE</scope>
</reference>
<dbReference type="Proteomes" id="UP000838412">
    <property type="component" value="Chromosome 13"/>
</dbReference>
<gene>
    <name evidence="2" type="primary">Hypp7036</name>
    <name evidence="2" type="ORF">BLAG_LOCUS6192</name>
</gene>
<evidence type="ECO:0000256" key="1">
    <source>
        <dbReference type="SAM" id="SignalP"/>
    </source>
</evidence>
<feature type="chain" id="PRO_5035429050" evidence="1">
    <location>
        <begin position="24"/>
        <end position="171"/>
    </location>
</feature>
<proteinExistence type="predicted"/>
<evidence type="ECO:0000313" key="3">
    <source>
        <dbReference type="Proteomes" id="UP000838412"/>
    </source>
</evidence>
<evidence type="ECO:0000313" key="2">
    <source>
        <dbReference type="EMBL" id="CAH1243076.1"/>
    </source>
</evidence>
<dbReference type="OrthoDB" id="10423640at2759"/>
<accession>A0A8K0E601</accession>
<keyword evidence="3" id="KW-1185">Reference proteome</keyword>
<sequence>MSALLKHLCWSWVIVWLATLVMMANNIQTVAEDSNDDSTLTLGAVFPQENVSEFNRTMGRAIADYKRDFPNISVNPLTVTPGNNPQDMLNETCESLAGTNIAALLVVGEARTFQILSLYGAHLGIPVVGISLKYLSSPQKKVPRDVVFLNPTRFLHLHIAFIRPYNSGEFD</sequence>
<feature type="signal peptide" evidence="1">
    <location>
        <begin position="1"/>
        <end position="23"/>
    </location>
</feature>
<dbReference type="EMBL" id="OV696698">
    <property type="protein sequence ID" value="CAH1243076.1"/>
    <property type="molecule type" value="Genomic_DNA"/>
</dbReference>
<protein>
    <submittedName>
        <fullName evidence="2">Hypp7036 protein</fullName>
    </submittedName>
</protein>
<keyword evidence="1" id="KW-0732">Signal</keyword>
<name>A0A8K0E601_BRALA</name>